<dbReference type="RefSeq" id="WP_117580815.1">
    <property type="nucleotide sequence ID" value="NZ_QUSL01000005.1"/>
</dbReference>
<dbReference type="EMBL" id="QUSL01000005">
    <property type="protein sequence ID" value="RGD86547.1"/>
    <property type="molecule type" value="Genomic_DNA"/>
</dbReference>
<comment type="caution">
    <text evidence="1">The sequence shown here is derived from an EMBL/GenBank/DDBJ whole genome shotgun (WGS) entry which is preliminary data.</text>
</comment>
<evidence type="ECO:0000313" key="2">
    <source>
        <dbReference type="Proteomes" id="UP000261032"/>
    </source>
</evidence>
<gene>
    <name evidence="1" type="ORF">DXB93_05130</name>
</gene>
<dbReference type="Proteomes" id="UP000261032">
    <property type="component" value="Unassembled WGS sequence"/>
</dbReference>
<name>A0A3E3EF94_9FIRM</name>
<protein>
    <recommendedName>
        <fullName evidence="3">ImmA/IrrE family metallo-endopeptidase</fullName>
    </recommendedName>
</protein>
<organism evidence="1 2">
    <name type="scientific">Thomasclavelia ramosa</name>
    <dbReference type="NCBI Taxonomy" id="1547"/>
    <lineage>
        <taxon>Bacteria</taxon>
        <taxon>Bacillati</taxon>
        <taxon>Bacillota</taxon>
        <taxon>Erysipelotrichia</taxon>
        <taxon>Erysipelotrichales</taxon>
        <taxon>Coprobacillaceae</taxon>
        <taxon>Thomasclavelia</taxon>
    </lineage>
</organism>
<dbReference type="AlphaFoldDB" id="A0A3E3EF94"/>
<evidence type="ECO:0008006" key="3">
    <source>
        <dbReference type="Google" id="ProtNLM"/>
    </source>
</evidence>
<evidence type="ECO:0000313" key="1">
    <source>
        <dbReference type="EMBL" id="RGD86547.1"/>
    </source>
</evidence>
<sequence>MEVDELLKMNFEDFCRFNNIIISFDDILPTKIKGMCVHNDEYYEIILNSKQAINIQKEALLHELVHVLKDHFSHDCKLTPEECDKEVDKIIDKFKFEIASCFDLSMF</sequence>
<accession>A0A3E3EF94</accession>
<reference evidence="1 2" key="1">
    <citation type="submission" date="2018-08" db="EMBL/GenBank/DDBJ databases">
        <title>A genome reference for cultivated species of the human gut microbiota.</title>
        <authorList>
            <person name="Zou Y."/>
            <person name="Xue W."/>
            <person name="Luo G."/>
        </authorList>
    </citation>
    <scope>NUCLEOTIDE SEQUENCE [LARGE SCALE GENOMIC DNA]</scope>
    <source>
        <strain evidence="1 2">OM06-4</strain>
    </source>
</reference>
<proteinExistence type="predicted"/>